<keyword evidence="1" id="KW-0328">Glycosyltransferase</keyword>
<evidence type="ECO:0000256" key="1">
    <source>
        <dbReference type="ARBA" id="ARBA00022676"/>
    </source>
</evidence>
<evidence type="ECO:0000313" key="4">
    <source>
        <dbReference type="Proteomes" id="UP000198284"/>
    </source>
</evidence>
<dbReference type="Pfam" id="PF01075">
    <property type="entry name" value="Glyco_transf_9"/>
    <property type="match status" value="1"/>
</dbReference>
<reference evidence="3 4" key="1">
    <citation type="submission" date="2017-06" db="EMBL/GenBank/DDBJ databases">
        <authorList>
            <person name="Kim H.J."/>
            <person name="Triplett B.A."/>
        </authorList>
    </citation>
    <scope>NUCLEOTIDE SEQUENCE [LARGE SCALE GENOMIC DNA]</scope>
    <source>
        <strain evidence="3 4">U15</strain>
    </source>
</reference>
<dbReference type="OrthoDB" id="7051822at2"/>
<dbReference type="EMBL" id="FZOT01000002">
    <property type="protein sequence ID" value="SNS41592.1"/>
    <property type="molecule type" value="Genomic_DNA"/>
</dbReference>
<dbReference type="InterPro" id="IPR002201">
    <property type="entry name" value="Glyco_trans_9"/>
</dbReference>
<dbReference type="GO" id="GO:0009244">
    <property type="term" value="P:lipopolysaccharide core region biosynthetic process"/>
    <property type="evidence" value="ECO:0007669"/>
    <property type="project" value="TreeGrafter"/>
</dbReference>
<keyword evidence="4" id="KW-1185">Reference proteome</keyword>
<keyword evidence="2 3" id="KW-0808">Transferase</keyword>
<accession>A0A239ECG7</accession>
<name>A0A239ECG7_9BURK</name>
<dbReference type="Proteomes" id="UP000198284">
    <property type="component" value="Unassembled WGS sequence"/>
</dbReference>
<dbReference type="AlphaFoldDB" id="A0A239ECG7"/>
<dbReference type="SUPFAM" id="SSF53756">
    <property type="entry name" value="UDP-Glycosyltransferase/glycogen phosphorylase"/>
    <property type="match status" value="1"/>
</dbReference>
<evidence type="ECO:0000256" key="2">
    <source>
        <dbReference type="ARBA" id="ARBA00022679"/>
    </source>
</evidence>
<gene>
    <name evidence="3" type="ORF">SAMN06265795_102608</name>
</gene>
<dbReference type="PANTHER" id="PTHR30160">
    <property type="entry name" value="TETRAACYLDISACCHARIDE 4'-KINASE-RELATED"/>
    <property type="match status" value="1"/>
</dbReference>
<dbReference type="GO" id="GO:0008713">
    <property type="term" value="F:ADP-heptose-lipopolysaccharide heptosyltransferase activity"/>
    <property type="evidence" value="ECO:0007669"/>
    <property type="project" value="TreeGrafter"/>
</dbReference>
<protein>
    <submittedName>
        <fullName evidence="3">ADP-heptose:LPS heptosyltransferase</fullName>
    </submittedName>
</protein>
<sequence>MALPETAPSLPANNSLVPADLLGRAKKILFIAHLAIGDYTYLQNCFQAFAEAHPGIQVHLWVDEVRRTADASQWEQLSKYSLYDWVRACPCFSRVYTRTYSPALFEESIREAQQENYPIVISLATLRPHQYATLARRISPDGFVAGMTKPAGLLTLHHRLAYRKLDAGIPPYVVAADDPQHISAVYAGWFRELFGLDIPEARRFPFVHVPPEWREDARRRLADWGFQPRSGKLVLINPYAKTHKRCWPLERVAELINAMRSREAWRDACFIINAVPQELASARQFLETRKLERTVVFTAGENFFQLPAMLAECDLIISVETAVMHLANAVHVPVIALMRQKNPEWVPIDREHSTVITVGRRSEWVKAITVEQVMEALS</sequence>
<dbReference type="InterPro" id="IPR051199">
    <property type="entry name" value="LPS_LOS_Heptosyltrfase"/>
</dbReference>
<dbReference type="RefSeq" id="WP_089398420.1">
    <property type="nucleotide sequence ID" value="NZ_FZOT01000002.1"/>
</dbReference>
<organism evidence="3 4">
    <name type="scientific">Noviherbaspirillum humi</name>
    <dbReference type="NCBI Taxonomy" id="1688639"/>
    <lineage>
        <taxon>Bacteria</taxon>
        <taxon>Pseudomonadati</taxon>
        <taxon>Pseudomonadota</taxon>
        <taxon>Betaproteobacteria</taxon>
        <taxon>Burkholderiales</taxon>
        <taxon>Oxalobacteraceae</taxon>
        <taxon>Noviherbaspirillum</taxon>
    </lineage>
</organism>
<dbReference type="GO" id="GO:0005829">
    <property type="term" value="C:cytosol"/>
    <property type="evidence" value="ECO:0007669"/>
    <property type="project" value="TreeGrafter"/>
</dbReference>
<evidence type="ECO:0000313" key="3">
    <source>
        <dbReference type="EMBL" id="SNS41592.1"/>
    </source>
</evidence>
<proteinExistence type="predicted"/>
<dbReference type="Gene3D" id="3.40.50.2000">
    <property type="entry name" value="Glycogen Phosphorylase B"/>
    <property type="match status" value="2"/>
</dbReference>